<accession>A0A1H7L3J0</accession>
<name>A0A1H7L3J0_9RHOB</name>
<evidence type="ECO:0008006" key="3">
    <source>
        <dbReference type="Google" id="ProtNLM"/>
    </source>
</evidence>
<dbReference type="STRING" id="188906.SAMN04488526_1596"/>
<gene>
    <name evidence="1" type="ORF">SAMN04488526_1596</name>
</gene>
<dbReference type="RefSeq" id="WP_092761599.1">
    <property type="nucleotide sequence ID" value="NZ_FNZQ01000002.1"/>
</dbReference>
<proteinExistence type="predicted"/>
<dbReference type="Proteomes" id="UP000199283">
    <property type="component" value="Unassembled WGS sequence"/>
</dbReference>
<evidence type="ECO:0000313" key="2">
    <source>
        <dbReference type="Proteomes" id="UP000199283"/>
    </source>
</evidence>
<dbReference type="EMBL" id="FNZQ01000002">
    <property type="protein sequence ID" value="SEK93562.1"/>
    <property type="molecule type" value="Genomic_DNA"/>
</dbReference>
<keyword evidence="2" id="KW-1185">Reference proteome</keyword>
<dbReference type="SUPFAM" id="SSF52540">
    <property type="entry name" value="P-loop containing nucleoside triphosphate hydrolases"/>
    <property type="match status" value="1"/>
</dbReference>
<dbReference type="OrthoDB" id="7687351at2"/>
<organism evidence="1 2">
    <name type="scientific">Jannaschia helgolandensis</name>
    <dbReference type="NCBI Taxonomy" id="188906"/>
    <lineage>
        <taxon>Bacteria</taxon>
        <taxon>Pseudomonadati</taxon>
        <taxon>Pseudomonadota</taxon>
        <taxon>Alphaproteobacteria</taxon>
        <taxon>Rhodobacterales</taxon>
        <taxon>Roseobacteraceae</taxon>
        <taxon>Jannaschia</taxon>
    </lineage>
</organism>
<evidence type="ECO:0000313" key="1">
    <source>
        <dbReference type="EMBL" id="SEK93562.1"/>
    </source>
</evidence>
<sequence length="192" mass="21293">MLIFWKARLAILAVPKTGTTALELALAPHADAAILNPPGLKHCTVKKYRRELAGFFEQKGKRPLELLAVMREPVSWLGSWYRYRSRPGLSGQPNSTAGISFDSFVASYLADPQPPFARVGSQAQFLDGGVDHLFRHGDTDGLLRFLEGRIGMKIDLEKTNVSPGGDLDLSDEMHSRLKSERVKDFDIWDGIG</sequence>
<reference evidence="1 2" key="1">
    <citation type="submission" date="2016-10" db="EMBL/GenBank/DDBJ databases">
        <authorList>
            <person name="de Groot N.N."/>
        </authorList>
    </citation>
    <scope>NUCLEOTIDE SEQUENCE [LARGE SCALE GENOMIC DNA]</scope>
    <source>
        <strain evidence="1 2">DSM 14858</strain>
    </source>
</reference>
<protein>
    <recommendedName>
        <fullName evidence="3">Gamma-glutamyl kinase</fullName>
    </recommendedName>
</protein>
<dbReference type="InterPro" id="IPR027417">
    <property type="entry name" value="P-loop_NTPase"/>
</dbReference>
<dbReference type="AlphaFoldDB" id="A0A1H7L3J0"/>